<reference evidence="1" key="1">
    <citation type="submission" date="2023-03" db="EMBL/GenBank/DDBJ databases">
        <title>Bacterial isolates from washroom surfaces on a university campus.</title>
        <authorList>
            <person name="Holman D.B."/>
            <person name="Gzyl K.E."/>
            <person name="Taheri A.E."/>
        </authorList>
    </citation>
    <scope>NUCLEOTIDE SEQUENCE</scope>
    <source>
        <strain evidence="1">RD03</strain>
    </source>
</reference>
<dbReference type="RefSeq" id="WP_251336712.1">
    <property type="nucleotide sequence ID" value="NZ_JAMATW010000001.1"/>
</dbReference>
<organism evidence="1 2">
    <name type="scientific">Heyndrickxia oleronia</name>
    <dbReference type="NCBI Taxonomy" id="38875"/>
    <lineage>
        <taxon>Bacteria</taxon>
        <taxon>Bacillati</taxon>
        <taxon>Bacillota</taxon>
        <taxon>Bacilli</taxon>
        <taxon>Bacillales</taxon>
        <taxon>Bacillaceae</taxon>
        <taxon>Heyndrickxia</taxon>
    </lineage>
</organism>
<dbReference type="Proteomes" id="UP001159179">
    <property type="component" value="Unassembled WGS sequence"/>
</dbReference>
<dbReference type="InterPro" id="IPR046155">
    <property type="entry name" value="DUF6157"/>
</dbReference>
<name>A0AAW6SYG0_9BACI</name>
<protein>
    <submittedName>
        <fullName evidence="1">DUF6157 family protein</fullName>
    </submittedName>
</protein>
<accession>A0AAW6SYG0</accession>
<evidence type="ECO:0000313" key="1">
    <source>
        <dbReference type="EMBL" id="MDH5162480.1"/>
    </source>
</evidence>
<dbReference type="EMBL" id="JAROYP010000009">
    <property type="protein sequence ID" value="MDH5162480.1"/>
    <property type="molecule type" value="Genomic_DNA"/>
</dbReference>
<proteinExistence type="predicted"/>
<sequence length="133" mass="15265">MSYKNTFIAVSEDSQVTSAIKPLPKNGRPTIASIEYDLISTNPYKFTEKDIQFKTYLIKNNIESNSLDTLREEFFSKPKACFRASPLVKKYGWGIHYDEQGKVAIYDVNSKSYKDMMKSSKVTILKGMRSKKI</sequence>
<gene>
    <name evidence="1" type="ORF">P5X88_16215</name>
</gene>
<dbReference type="Pfam" id="PF19654">
    <property type="entry name" value="DUF6157"/>
    <property type="match status" value="1"/>
</dbReference>
<comment type="caution">
    <text evidence="1">The sequence shown here is derived from an EMBL/GenBank/DDBJ whole genome shotgun (WGS) entry which is preliminary data.</text>
</comment>
<evidence type="ECO:0000313" key="2">
    <source>
        <dbReference type="Proteomes" id="UP001159179"/>
    </source>
</evidence>
<dbReference type="AlphaFoldDB" id="A0AAW6SYG0"/>